<dbReference type="EMBL" id="JAVLET010000012">
    <property type="protein sequence ID" value="KAL0466628.1"/>
    <property type="molecule type" value="Genomic_DNA"/>
</dbReference>
<accession>A0ABR3D1P8</accession>
<sequence length="157" mass="18035">MMQFELKCWIRDPISQDLPSKDDIFMLRQLLSAVGGYSSASEILNRRSGAIIVKPHLSDKALKWHRGHPRRATTHGAGLLACLWAFLDKARCSKPRCASEIIEHVVAGPSRRRWSRPNPQKARSEVSFFSDMTMQFSDTTGRRIPKFRVRKRNEKSQ</sequence>
<reference evidence="1 2" key="1">
    <citation type="submission" date="2023-09" db="EMBL/GenBank/DDBJ databases">
        <title>Multi-omics analysis of a traditional fermented food reveals byproduct-associated fungal strains for waste-to-food upcycling.</title>
        <authorList>
            <consortium name="Lawrence Berkeley National Laboratory"/>
            <person name="Rekdal V.M."/>
            <person name="Villalobos-Escobedo J.M."/>
            <person name="Rodriguez-Valeron N."/>
            <person name="Garcia M.O."/>
            <person name="Vasquez D.P."/>
            <person name="Damayanti I."/>
            <person name="Sorensen P.M."/>
            <person name="Baidoo E.E."/>
            <person name="De Carvalho A.C."/>
            <person name="Riley R."/>
            <person name="Lipzen A."/>
            <person name="He G."/>
            <person name="Yan M."/>
            <person name="Haridas S."/>
            <person name="Daum C."/>
            <person name="Yoshinaga Y."/>
            <person name="Ng V."/>
            <person name="Grigoriev I.V."/>
            <person name="Munk R."/>
            <person name="Nuraida L."/>
            <person name="Wijaya C.H."/>
            <person name="Morales P.-C."/>
            <person name="Keasling J.D."/>
        </authorList>
    </citation>
    <scope>NUCLEOTIDE SEQUENCE [LARGE SCALE GENOMIC DNA]</scope>
    <source>
        <strain evidence="1 2">FGSC 2613</strain>
    </source>
</reference>
<name>A0ABR3D1P8_NEUIN</name>
<proteinExistence type="predicted"/>
<evidence type="ECO:0000313" key="2">
    <source>
        <dbReference type="Proteomes" id="UP001451303"/>
    </source>
</evidence>
<comment type="caution">
    <text evidence="1">The sequence shown here is derived from an EMBL/GenBank/DDBJ whole genome shotgun (WGS) entry which is preliminary data.</text>
</comment>
<gene>
    <name evidence="1" type="ORF">QR685DRAFT_600480</name>
</gene>
<keyword evidence="2" id="KW-1185">Reference proteome</keyword>
<organism evidence="1 2">
    <name type="scientific">Neurospora intermedia</name>
    <dbReference type="NCBI Taxonomy" id="5142"/>
    <lineage>
        <taxon>Eukaryota</taxon>
        <taxon>Fungi</taxon>
        <taxon>Dikarya</taxon>
        <taxon>Ascomycota</taxon>
        <taxon>Pezizomycotina</taxon>
        <taxon>Sordariomycetes</taxon>
        <taxon>Sordariomycetidae</taxon>
        <taxon>Sordariales</taxon>
        <taxon>Sordariaceae</taxon>
        <taxon>Neurospora</taxon>
    </lineage>
</organism>
<dbReference type="Proteomes" id="UP001451303">
    <property type="component" value="Unassembled WGS sequence"/>
</dbReference>
<protein>
    <submittedName>
        <fullName evidence="1">Uncharacterized protein</fullName>
    </submittedName>
</protein>
<evidence type="ECO:0000313" key="1">
    <source>
        <dbReference type="EMBL" id="KAL0466628.1"/>
    </source>
</evidence>